<dbReference type="GO" id="GO:0005737">
    <property type="term" value="C:cytoplasm"/>
    <property type="evidence" value="ECO:0007669"/>
    <property type="project" value="UniProtKB-SubCell"/>
</dbReference>
<dbReference type="SUPFAM" id="SSF52058">
    <property type="entry name" value="L domain-like"/>
    <property type="match status" value="1"/>
</dbReference>
<name>A0A8S0SUX6_OLEEU</name>
<organism evidence="9 10">
    <name type="scientific">Olea europaea subsp. europaea</name>
    <dbReference type="NCBI Taxonomy" id="158383"/>
    <lineage>
        <taxon>Eukaryota</taxon>
        <taxon>Viridiplantae</taxon>
        <taxon>Streptophyta</taxon>
        <taxon>Embryophyta</taxon>
        <taxon>Tracheophyta</taxon>
        <taxon>Spermatophyta</taxon>
        <taxon>Magnoliopsida</taxon>
        <taxon>eudicotyledons</taxon>
        <taxon>Gunneridae</taxon>
        <taxon>Pentapetalae</taxon>
        <taxon>asterids</taxon>
        <taxon>lamiids</taxon>
        <taxon>Lamiales</taxon>
        <taxon>Oleaceae</taxon>
        <taxon>Oleeae</taxon>
        <taxon>Olea</taxon>
    </lineage>
</organism>
<evidence type="ECO:0000256" key="5">
    <source>
        <dbReference type="ARBA" id="ARBA00022741"/>
    </source>
</evidence>
<keyword evidence="10" id="KW-1185">Reference proteome</keyword>
<evidence type="ECO:0000256" key="6">
    <source>
        <dbReference type="ARBA" id="ARBA00022821"/>
    </source>
</evidence>
<keyword evidence="3" id="KW-0963">Cytoplasm</keyword>
<dbReference type="Gramene" id="OE9A003219T1">
    <property type="protein sequence ID" value="OE9A003219C1"/>
    <property type="gene ID" value="OE9A003219"/>
</dbReference>
<evidence type="ECO:0000256" key="7">
    <source>
        <dbReference type="ARBA" id="ARBA00022840"/>
    </source>
</evidence>
<comment type="function">
    <text evidence="1">Confers resistance to late blight (Phytophthora infestans) races carrying the avirulence gene Avr1. Resistance proteins guard the plant against pathogens that contain an appropriate avirulence protein via an indirect interaction with this avirulence protein. That triggers a defense system including the hypersensitive response, which restricts the pathogen growth.</text>
</comment>
<evidence type="ECO:0000256" key="1">
    <source>
        <dbReference type="ARBA" id="ARBA00002074"/>
    </source>
</evidence>
<keyword evidence="4" id="KW-0381">Hypersensitive response</keyword>
<dbReference type="AlphaFoldDB" id="A0A8S0SUX6"/>
<evidence type="ECO:0000259" key="8">
    <source>
        <dbReference type="Pfam" id="PF23559"/>
    </source>
</evidence>
<dbReference type="InterPro" id="IPR058922">
    <property type="entry name" value="WHD_DRP"/>
</dbReference>
<dbReference type="EMBL" id="CACTIH010005521">
    <property type="protein sequence ID" value="CAA2996234.1"/>
    <property type="molecule type" value="Genomic_DNA"/>
</dbReference>
<comment type="caution">
    <text evidence="9">The sequence shown here is derived from an EMBL/GenBank/DDBJ whole genome shotgun (WGS) entry which is preliminary data.</text>
</comment>
<sequence length="288" mass="33368">MVKVDYGSGEHSLQLRASLPSKSAPRVQTTMVGFDEDLKHIKDRLCNEQQSKLQIVPIVGMGMNVYDDSFVTYHFYIRAWTIEVRVSKLIKLWVAEEFLKPHDSKLLEEVAEEYLVDLINRNLILVRKKGSNEKVKTCNLNDLLRELSIRMGQKEKFLYVKNIKSNALSVNTIQQRRMSIYPNVVKDNEASYSFIEDIRETMQSISGARSLSLIGSYPTESENHCCSRLLRVLEMAETKLLWFPEEILNLINLRYLAMSCENDFPYSISRLQNLETLIVYLPQHLLPT</sequence>
<keyword evidence="7" id="KW-0067">ATP-binding</keyword>
<dbReference type="PANTHER" id="PTHR23155">
    <property type="entry name" value="DISEASE RESISTANCE PROTEIN RP"/>
    <property type="match status" value="1"/>
</dbReference>
<dbReference type="Pfam" id="PF23559">
    <property type="entry name" value="WHD_DRP"/>
    <property type="match status" value="1"/>
</dbReference>
<evidence type="ECO:0000313" key="10">
    <source>
        <dbReference type="Proteomes" id="UP000594638"/>
    </source>
</evidence>
<dbReference type="InterPro" id="IPR044974">
    <property type="entry name" value="Disease_R_plants"/>
</dbReference>
<keyword evidence="6" id="KW-0611">Plant defense</keyword>
<dbReference type="Gene3D" id="1.10.10.10">
    <property type="entry name" value="Winged helix-like DNA-binding domain superfamily/Winged helix DNA-binding domain"/>
    <property type="match status" value="1"/>
</dbReference>
<proteinExistence type="predicted"/>
<evidence type="ECO:0000256" key="2">
    <source>
        <dbReference type="ARBA" id="ARBA00004496"/>
    </source>
</evidence>
<dbReference type="InterPro" id="IPR032675">
    <property type="entry name" value="LRR_dom_sf"/>
</dbReference>
<protein>
    <recommendedName>
        <fullName evidence="8">Disease resistance protein winged helix domain-containing protein</fullName>
    </recommendedName>
</protein>
<feature type="domain" description="Disease resistance protein winged helix" evidence="8">
    <location>
        <begin position="83"/>
        <end position="147"/>
    </location>
</feature>
<dbReference type="Proteomes" id="UP000594638">
    <property type="component" value="Unassembled WGS sequence"/>
</dbReference>
<gene>
    <name evidence="9" type="ORF">OLEA9_A003219</name>
</gene>
<comment type="subcellular location">
    <subcellularLocation>
        <location evidence="2">Cytoplasm</location>
    </subcellularLocation>
</comment>
<accession>A0A8S0SUX6</accession>
<dbReference type="PANTHER" id="PTHR23155:SF1152">
    <property type="entry name" value="AAA+ ATPASE DOMAIN-CONTAINING PROTEIN"/>
    <property type="match status" value="1"/>
</dbReference>
<reference evidence="9 10" key="1">
    <citation type="submission" date="2019-12" db="EMBL/GenBank/DDBJ databases">
        <authorList>
            <person name="Alioto T."/>
            <person name="Alioto T."/>
            <person name="Gomez Garrido J."/>
        </authorList>
    </citation>
    <scope>NUCLEOTIDE SEQUENCE [LARGE SCALE GENOMIC DNA]</scope>
</reference>
<dbReference type="GO" id="GO:0009626">
    <property type="term" value="P:plant-type hypersensitive response"/>
    <property type="evidence" value="ECO:0007669"/>
    <property type="project" value="UniProtKB-KW"/>
</dbReference>
<dbReference type="Gene3D" id="3.80.10.10">
    <property type="entry name" value="Ribonuclease Inhibitor"/>
    <property type="match status" value="1"/>
</dbReference>
<keyword evidence="5" id="KW-0547">Nucleotide-binding</keyword>
<dbReference type="InterPro" id="IPR036388">
    <property type="entry name" value="WH-like_DNA-bd_sf"/>
</dbReference>
<evidence type="ECO:0000256" key="4">
    <source>
        <dbReference type="ARBA" id="ARBA00022667"/>
    </source>
</evidence>
<evidence type="ECO:0000256" key="3">
    <source>
        <dbReference type="ARBA" id="ARBA00022490"/>
    </source>
</evidence>
<dbReference type="OrthoDB" id="1935686at2759"/>
<evidence type="ECO:0000313" key="9">
    <source>
        <dbReference type="EMBL" id="CAA2996234.1"/>
    </source>
</evidence>